<dbReference type="SUPFAM" id="SSF57850">
    <property type="entry name" value="RING/U-box"/>
    <property type="match status" value="2"/>
</dbReference>
<dbReference type="Pfam" id="PF13445">
    <property type="entry name" value="zf-RING_UBOX"/>
    <property type="match status" value="1"/>
</dbReference>
<dbReference type="CDD" id="cd16678">
    <property type="entry name" value="RING-H2_RNF32_rpt2"/>
    <property type="match status" value="1"/>
</dbReference>
<dbReference type="CDD" id="cd23767">
    <property type="entry name" value="IQCD"/>
    <property type="match status" value="1"/>
</dbReference>
<evidence type="ECO:0000256" key="5">
    <source>
        <dbReference type="SAM" id="MobiDB-lite"/>
    </source>
</evidence>
<dbReference type="PANTHER" id="PTHR14991:SF0">
    <property type="entry name" value="RING FINGER PROTEIN 32"/>
    <property type="match status" value="1"/>
</dbReference>
<dbReference type="PROSITE" id="PS50089">
    <property type="entry name" value="ZF_RING_2"/>
    <property type="match status" value="2"/>
</dbReference>
<dbReference type="InterPro" id="IPR042862">
    <property type="entry name" value="RNF32"/>
</dbReference>
<dbReference type="Pfam" id="PF00612">
    <property type="entry name" value="IQ"/>
    <property type="match status" value="1"/>
</dbReference>
<dbReference type="CDD" id="cd16677">
    <property type="entry name" value="RING-H2_RNF32_rpt1"/>
    <property type="match status" value="1"/>
</dbReference>
<sequence length="360" mass="41247">MKSLSQNKSRKDVKYDSSASTAMTAVALQDHLVRSLSLQDTLPKKKINHKLPVSPLKHKNKSSQKRTECQQKKKVNKEEKEYVLDPKLPPLTLAQKLGLVEAPEQGLSDKEWQAVKSQSIARHDSQRPCVICKEDFGIQQQVLLSCSHVFHRTCLEAFEKFSGRKTCPMCRKEQYQKRVIHEGAKEYRIKCAIKIQAAWRGYVVYSWYTNLRQTIPPNDPGLRKRFYEDKLQSITDRLLCSTEASSQSVDRLMSEIDESIASSRNIMSQVGKQHFQCITEGEWEQIQLKAVERCTMDCPICIMPLSQQGLYKDGASKRPTVLLSCSHVFHVTCIMAFEEFAVNEQHICPVCRSTYSKKTL</sequence>
<dbReference type="SMART" id="SM00184">
    <property type="entry name" value="RING"/>
    <property type="match status" value="2"/>
</dbReference>
<dbReference type="OrthoDB" id="8062037at2759"/>
<dbReference type="InterPro" id="IPR027370">
    <property type="entry name" value="Znf-RING_euk"/>
</dbReference>
<dbReference type="GO" id="GO:0008270">
    <property type="term" value="F:zinc ion binding"/>
    <property type="evidence" value="ECO:0007669"/>
    <property type="project" value="UniProtKB-KW"/>
</dbReference>
<dbReference type="PROSITE" id="PS50096">
    <property type="entry name" value="IQ"/>
    <property type="match status" value="1"/>
</dbReference>
<dbReference type="InterPro" id="IPR000048">
    <property type="entry name" value="IQ_motif_EF-hand-BS"/>
</dbReference>
<evidence type="ECO:0000313" key="7">
    <source>
        <dbReference type="EnsemblMetazoa" id="XP_020917247.1"/>
    </source>
</evidence>
<keyword evidence="3" id="KW-0862">Zinc</keyword>
<dbReference type="Pfam" id="PF13639">
    <property type="entry name" value="zf-RING_2"/>
    <property type="match status" value="1"/>
</dbReference>
<feature type="region of interest" description="Disordered" evidence="5">
    <location>
        <begin position="38"/>
        <end position="78"/>
    </location>
</feature>
<dbReference type="Proteomes" id="UP000887567">
    <property type="component" value="Unplaced"/>
</dbReference>
<accession>A0A913YBN6</accession>
<dbReference type="Gene3D" id="3.30.40.10">
    <property type="entry name" value="Zinc/RING finger domain, C3HC4 (zinc finger)"/>
    <property type="match status" value="2"/>
</dbReference>
<dbReference type="RefSeq" id="XP_020917247.1">
    <property type="nucleotide sequence ID" value="XM_021061588.2"/>
</dbReference>
<keyword evidence="8" id="KW-1185">Reference proteome</keyword>
<dbReference type="EnsemblMetazoa" id="XM_021061588.2">
    <property type="protein sequence ID" value="XP_020917247.1"/>
    <property type="gene ID" value="LOC110254581"/>
</dbReference>
<name>A0A913YBN6_EXADI</name>
<reference evidence="7" key="1">
    <citation type="submission" date="2022-11" db="UniProtKB">
        <authorList>
            <consortium name="EnsemblMetazoa"/>
        </authorList>
    </citation>
    <scope>IDENTIFICATION</scope>
</reference>
<dbReference type="PANTHER" id="PTHR14991">
    <property type="entry name" value="RING FINGER PROTEIN 32"/>
    <property type="match status" value="1"/>
</dbReference>
<evidence type="ECO:0000256" key="2">
    <source>
        <dbReference type="ARBA" id="ARBA00022771"/>
    </source>
</evidence>
<feature type="compositionally biased region" description="Basic and acidic residues" evidence="5">
    <location>
        <begin position="65"/>
        <end position="78"/>
    </location>
</feature>
<dbReference type="InterPro" id="IPR013083">
    <property type="entry name" value="Znf_RING/FYVE/PHD"/>
</dbReference>
<feature type="domain" description="RING-type" evidence="6">
    <location>
        <begin position="298"/>
        <end position="352"/>
    </location>
</feature>
<evidence type="ECO:0000256" key="3">
    <source>
        <dbReference type="ARBA" id="ARBA00022833"/>
    </source>
</evidence>
<evidence type="ECO:0000313" key="8">
    <source>
        <dbReference type="Proteomes" id="UP000887567"/>
    </source>
</evidence>
<evidence type="ECO:0000256" key="1">
    <source>
        <dbReference type="ARBA" id="ARBA00022723"/>
    </source>
</evidence>
<feature type="domain" description="RING-type" evidence="6">
    <location>
        <begin position="129"/>
        <end position="171"/>
    </location>
</feature>
<dbReference type="GeneID" id="110254581"/>
<feature type="region of interest" description="Disordered" evidence="5">
    <location>
        <begin position="1"/>
        <end position="20"/>
    </location>
</feature>
<evidence type="ECO:0000256" key="4">
    <source>
        <dbReference type="PROSITE-ProRule" id="PRU00175"/>
    </source>
</evidence>
<keyword evidence="1" id="KW-0479">Metal-binding</keyword>
<protein>
    <recommendedName>
        <fullName evidence="6">RING-type domain-containing protein</fullName>
    </recommendedName>
</protein>
<organism evidence="7 8">
    <name type="scientific">Exaiptasia diaphana</name>
    <name type="common">Tropical sea anemone</name>
    <name type="synonym">Aiptasia pulchella</name>
    <dbReference type="NCBI Taxonomy" id="2652724"/>
    <lineage>
        <taxon>Eukaryota</taxon>
        <taxon>Metazoa</taxon>
        <taxon>Cnidaria</taxon>
        <taxon>Anthozoa</taxon>
        <taxon>Hexacorallia</taxon>
        <taxon>Actiniaria</taxon>
        <taxon>Aiptasiidae</taxon>
        <taxon>Exaiptasia</taxon>
    </lineage>
</organism>
<proteinExistence type="predicted"/>
<keyword evidence="2 4" id="KW-0863">Zinc-finger</keyword>
<dbReference type="OMA" id="PQENDWD"/>
<dbReference type="AlphaFoldDB" id="A0A913YBN6"/>
<dbReference type="InterPro" id="IPR001841">
    <property type="entry name" value="Znf_RING"/>
</dbReference>
<dbReference type="KEGG" id="epa:110254581"/>
<evidence type="ECO:0000259" key="6">
    <source>
        <dbReference type="PROSITE" id="PS50089"/>
    </source>
</evidence>